<dbReference type="SUPFAM" id="SSF56112">
    <property type="entry name" value="Protein kinase-like (PK-like)"/>
    <property type="match status" value="1"/>
</dbReference>
<dbReference type="EMBL" id="JACGWJ010000018">
    <property type="protein sequence ID" value="KAL0350775.1"/>
    <property type="molecule type" value="Genomic_DNA"/>
</dbReference>
<organism evidence="11">
    <name type="scientific">Sesamum radiatum</name>
    <name type="common">Black benniseed</name>
    <dbReference type="NCBI Taxonomy" id="300843"/>
    <lineage>
        <taxon>Eukaryota</taxon>
        <taxon>Viridiplantae</taxon>
        <taxon>Streptophyta</taxon>
        <taxon>Embryophyta</taxon>
        <taxon>Tracheophyta</taxon>
        <taxon>Spermatophyta</taxon>
        <taxon>Magnoliopsida</taxon>
        <taxon>eudicotyledons</taxon>
        <taxon>Gunneridae</taxon>
        <taxon>Pentapetalae</taxon>
        <taxon>asterids</taxon>
        <taxon>lamiids</taxon>
        <taxon>Lamiales</taxon>
        <taxon>Pedaliaceae</taxon>
        <taxon>Sesamum</taxon>
    </lineage>
</organism>
<keyword evidence="4" id="KW-0547">Nucleotide-binding</keyword>
<dbReference type="GO" id="GO:0005886">
    <property type="term" value="C:plasma membrane"/>
    <property type="evidence" value="ECO:0007669"/>
    <property type="project" value="TreeGrafter"/>
</dbReference>
<evidence type="ECO:0000256" key="5">
    <source>
        <dbReference type="ARBA" id="ARBA00022777"/>
    </source>
</evidence>
<keyword evidence="3" id="KW-0808">Transferase</keyword>
<dbReference type="Pfam" id="PF07714">
    <property type="entry name" value="PK_Tyr_Ser-Thr"/>
    <property type="match status" value="1"/>
</dbReference>
<proteinExistence type="predicted"/>
<dbReference type="InterPro" id="IPR011009">
    <property type="entry name" value="Kinase-like_dom_sf"/>
</dbReference>
<protein>
    <recommendedName>
        <fullName evidence="1">non-specific serine/threonine protein kinase</fullName>
        <ecNumber evidence="1">2.7.11.1</ecNumber>
    </recommendedName>
</protein>
<dbReference type="PANTHER" id="PTHR27002">
    <property type="entry name" value="RECEPTOR-LIKE SERINE/THREONINE-PROTEIN KINASE SD1-8"/>
    <property type="match status" value="1"/>
</dbReference>
<reference evidence="11" key="1">
    <citation type="submission" date="2020-06" db="EMBL/GenBank/DDBJ databases">
        <authorList>
            <person name="Li T."/>
            <person name="Hu X."/>
            <person name="Zhang T."/>
            <person name="Song X."/>
            <person name="Zhang H."/>
            <person name="Dai N."/>
            <person name="Sheng W."/>
            <person name="Hou X."/>
            <person name="Wei L."/>
        </authorList>
    </citation>
    <scope>NUCLEOTIDE SEQUENCE</scope>
    <source>
        <strain evidence="11">G02</strain>
        <tissue evidence="11">Leaf</tissue>
    </source>
</reference>
<keyword evidence="6" id="KW-0067">ATP-binding</keyword>
<evidence type="ECO:0000256" key="4">
    <source>
        <dbReference type="ARBA" id="ARBA00022741"/>
    </source>
</evidence>
<evidence type="ECO:0000256" key="1">
    <source>
        <dbReference type="ARBA" id="ARBA00012513"/>
    </source>
</evidence>
<comment type="catalytic activity">
    <reaction evidence="7">
        <text>L-threonyl-[protein] + ATP = O-phospho-L-threonyl-[protein] + ADP + H(+)</text>
        <dbReference type="Rhea" id="RHEA:46608"/>
        <dbReference type="Rhea" id="RHEA-COMP:11060"/>
        <dbReference type="Rhea" id="RHEA-COMP:11605"/>
        <dbReference type="ChEBI" id="CHEBI:15378"/>
        <dbReference type="ChEBI" id="CHEBI:30013"/>
        <dbReference type="ChEBI" id="CHEBI:30616"/>
        <dbReference type="ChEBI" id="CHEBI:61977"/>
        <dbReference type="ChEBI" id="CHEBI:456216"/>
        <dbReference type="EC" id="2.7.11.1"/>
    </reaction>
</comment>
<feature type="compositionally biased region" description="Acidic residues" evidence="9">
    <location>
        <begin position="402"/>
        <end position="412"/>
    </location>
</feature>
<dbReference type="AlphaFoldDB" id="A0AAW2P3T0"/>
<dbReference type="PANTHER" id="PTHR27002:SF1097">
    <property type="entry name" value="RECEPTOR-LIKE SERINE_THREONINE-PROTEIN KINASE"/>
    <property type="match status" value="1"/>
</dbReference>
<dbReference type="FunFam" id="1.10.510.10:FF:001023">
    <property type="entry name" value="Os07g0541700 protein"/>
    <property type="match status" value="1"/>
</dbReference>
<evidence type="ECO:0000256" key="7">
    <source>
        <dbReference type="ARBA" id="ARBA00047899"/>
    </source>
</evidence>
<keyword evidence="5 11" id="KW-0418">Kinase</keyword>
<feature type="region of interest" description="Disordered" evidence="9">
    <location>
        <begin position="390"/>
        <end position="412"/>
    </location>
</feature>
<evidence type="ECO:0000256" key="9">
    <source>
        <dbReference type="SAM" id="MobiDB-lite"/>
    </source>
</evidence>
<evidence type="ECO:0000256" key="3">
    <source>
        <dbReference type="ARBA" id="ARBA00022679"/>
    </source>
</evidence>
<sequence length="412" mass="46433">MILAFVEVAERYLLDEPEKRPTMAQVVLQLEFALEQQESKQLPVLNEIASVFDDIHPRDYEIGLMVNTGPLTMASTVQNLTCPPNEQTKSKVVNAEVPAGIKDDRKAKMHKSSRPWAWPLDAFWNRVKSSKKDESLLSGQVIAVKRLSPSSILGIDEFNNEILLLANLQHRNIIELLGCCTHRDEKLLVYEFMENRRVDTLIVCLNIIMGIARGLVYLHQDSGLRIVHRSIRTSTILLDNKMNPKISVFALAKTLANNQSEPEAGRVVETYNLMPPEYAMHGILSFKSDVYSFGVTVLEIVSGKRFWSYIPNHESMHLLDYAWMLWNEGKAADLVDESVVVGGAFLVEEAIICIQVGLLCTGEDPNHRPEIHPVLKLLEGEELIAEPQTPWPLLTSGHDGDQTFEVDDTLEK</sequence>
<dbReference type="PROSITE" id="PS50011">
    <property type="entry name" value="PROTEIN_KINASE_DOM"/>
    <property type="match status" value="1"/>
</dbReference>
<dbReference type="EC" id="2.7.11.1" evidence="1"/>
<gene>
    <name evidence="11" type="ORF">Sradi_4226700</name>
</gene>
<evidence type="ECO:0000259" key="10">
    <source>
        <dbReference type="PROSITE" id="PS50011"/>
    </source>
</evidence>
<evidence type="ECO:0000313" key="11">
    <source>
        <dbReference type="EMBL" id="KAL0350775.1"/>
    </source>
</evidence>
<comment type="caution">
    <text evidence="11">The sequence shown here is derived from an EMBL/GenBank/DDBJ whole genome shotgun (WGS) entry which is preliminary data.</text>
</comment>
<dbReference type="InterPro" id="IPR000719">
    <property type="entry name" value="Prot_kinase_dom"/>
</dbReference>
<evidence type="ECO:0000256" key="8">
    <source>
        <dbReference type="ARBA" id="ARBA00048679"/>
    </source>
</evidence>
<dbReference type="GO" id="GO:0004674">
    <property type="term" value="F:protein serine/threonine kinase activity"/>
    <property type="evidence" value="ECO:0007669"/>
    <property type="project" value="UniProtKB-KW"/>
</dbReference>
<dbReference type="GO" id="GO:0005524">
    <property type="term" value="F:ATP binding"/>
    <property type="evidence" value="ECO:0007669"/>
    <property type="project" value="UniProtKB-KW"/>
</dbReference>
<name>A0AAW2P3T0_SESRA</name>
<evidence type="ECO:0000256" key="2">
    <source>
        <dbReference type="ARBA" id="ARBA00022527"/>
    </source>
</evidence>
<feature type="domain" description="Protein kinase" evidence="10">
    <location>
        <begin position="60"/>
        <end position="384"/>
    </location>
</feature>
<reference evidence="11" key="2">
    <citation type="journal article" date="2024" name="Plant">
        <title>Genomic evolution and insights into agronomic trait innovations of Sesamum species.</title>
        <authorList>
            <person name="Miao H."/>
            <person name="Wang L."/>
            <person name="Qu L."/>
            <person name="Liu H."/>
            <person name="Sun Y."/>
            <person name="Le M."/>
            <person name="Wang Q."/>
            <person name="Wei S."/>
            <person name="Zheng Y."/>
            <person name="Lin W."/>
            <person name="Duan Y."/>
            <person name="Cao H."/>
            <person name="Xiong S."/>
            <person name="Wang X."/>
            <person name="Wei L."/>
            <person name="Li C."/>
            <person name="Ma Q."/>
            <person name="Ju M."/>
            <person name="Zhao R."/>
            <person name="Li G."/>
            <person name="Mu C."/>
            <person name="Tian Q."/>
            <person name="Mei H."/>
            <person name="Zhang T."/>
            <person name="Gao T."/>
            <person name="Zhang H."/>
        </authorList>
    </citation>
    <scope>NUCLEOTIDE SEQUENCE</scope>
    <source>
        <strain evidence="11">G02</strain>
    </source>
</reference>
<evidence type="ECO:0000256" key="6">
    <source>
        <dbReference type="ARBA" id="ARBA00022840"/>
    </source>
</evidence>
<dbReference type="InterPro" id="IPR001245">
    <property type="entry name" value="Ser-Thr/Tyr_kinase_cat_dom"/>
</dbReference>
<keyword evidence="2" id="KW-0723">Serine/threonine-protein kinase</keyword>
<accession>A0AAW2P3T0</accession>
<dbReference type="Gene3D" id="3.30.200.20">
    <property type="entry name" value="Phosphorylase Kinase, domain 1"/>
    <property type="match status" value="1"/>
</dbReference>
<dbReference type="Gene3D" id="1.10.510.10">
    <property type="entry name" value="Transferase(Phosphotransferase) domain 1"/>
    <property type="match status" value="1"/>
</dbReference>
<comment type="catalytic activity">
    <reaction evidence="8">
        <text>L-seryl-[protein] + ATP = O-phospho-L-seryl-[protein] + ADP + H(+)</text>
        <dbReference type="Rhea" id="RHEA:17989"/>
        <dbReference type="Rhea" id="RHEA-COMP:9863"/>
        <dbReference type="Rhea" id="RHEA-COMP:11604"/>
        <dbReference type="ChEBI" id="CHEBI:15378"/>
        <dbReference type="ChEBI" id="CHEBI:29999"/>
        <dbReference type="ChEBI" id="CHEBI:30616"/>
        <dbReference type="ChEBI" id="CHEBI:83421"/>
        <dbReference type="ChEBI" id="CHEBI:456216"/>
        <dbReference type="EC" id="2.7.11.1"/>
    </reaction>
</comment>